<gene>
    <name evidence="6" type="ORF">BCR44DRAFT_76422</name>
</gene>
<dbReference type="Proteomes" id="UP000193411">
    <property type="component" value="Unassembled WGS sequence"/>
</dbReference>
<dbReference type="Gene3D" id="2.40.30.10">
    <property type="entry name" value="Translation factors"/>
    <property type="match status" value="2"/>
</dbReference>
<dbReference type="InterPro" id="IPR050055">
    <property type="entry name" value="EF-Tu_GTPase"/>
</dbReference>
<name>A0A1Y2HQP3_9FUNG</name>
<dbReference type="SUPFAM" id="SSF52540">
    <property type="entry name" value="P-loop containing nucleoside triphosphate hydrolases"/>
    <property type="match status" value="1"/>
</dbReference>
<keyword evidence="2" id="KW-0547">Nucleotide-binding</keyword>
<feature type="compositionally biased region" description="Polar residues" evidence="4">
    <location>
        <begin position="121"/>
        <end position="137"/>
    </location>
</feature>
<dbReference type="GO" id="GO:0003746">
    <property type="term" value="F:translation elongation factor activity"/>
    <property type="evidence" value="ECO:0007669"/>
    <property type="project" value="TreeGrafter"/>
</dbReference>
<keyword evidence="6" id="KW-0378">Hydrolase</keyword>
<sequence length="788" mass="84150">MFNPTDAKQDRVIKGRTGFLGQHAMDEGLPPEIEQGNVEYKLKLVNISPDRLEHLITQMKWRISEGGGEALYEIGIADDGQLVGLSEEDLNESFATLTKMAAKLSADCSIVRKRAVTPSPVLTDSGSVVASPSSPNDPTARSTTSTTAAGSRMVAEVLVRKRVEEEHFLEIKVAIVGGSDSGKSTLLGVLTHSEPDNGFGKARSRAFNHKHELETGRTSSLAHELIGFDSEGKLVNFANPSVVTSHHIVERSSKIIALSDIPGHRQFMHTAVAGISALHPHYALVMVNANQPVEVTKEHLGLLLVLRIPFLIVVSKIDVTPPESIKNTLQALLAVIKGPGARLVPCMMKNEDDMVATMPHFGSGGVVPIFLLSSVTGANVDLLVKFLNLLQVPPAPNAEDLAHKDVRFQIRDIYDVPSVGTIVGGQLLSGTLVCSNTRHPTLLLGPFEDGEYRKVQVHSIHRFCRPVRYVKPGQSATLAIKYVEPAPHVLPHHLMVEGVAAPVAGMPVTDSPSRRRGTMATSAASAIGAIGAESARGGIPIPGARRASPANSATTLLSVSPPERSAASADSSPLPLRPRKVTIARTSTPTATPTIHSNESSASPPPSPYRQSHAHKHQPPDPTTPTDPLTVVAADLRRGMVLVSTPSDATAAWTFDVQLHMLYHASELTPGQTAVVYCGSVRQAARVVWVERDLRVRTGDQAKVRFQFLNVPEWMQLGATMLAREGRAGKMKCMGRILAVGGGADTDAEHQGGVEDPVGRAMRKRAGSAPPGVMVGRSLSPDKAGGNR</sequence>
<dbReference type="SUPFAM" id="SSF50447">
    <property type="entry name" value="Translation proteins"/>
    <property type="match status" value="1"/>
</dbReference>
<dbReference type="GO" id="GO:0005525">
    <property type="term" value="F:GTP binding"/>
    <property type="evidence" value="ECO:0007669"/>
    <property type="project" value="UniProtKB-KW"/>
</dbReference>
<dbReference type="InterPro" id="IPR009000">
    <property type="entry name" value="Transl_B-barrel_sf"/>
</dbReference>
<evidence type="ECO:0000256" key="4">
    <source>
        <dbReference type="SAM" id="MobiDB-lite"/>
    </source>
</evidence>
<dbReference type="Gene3D" id="3.40.50.300">
    <property type="entry name" value="P-loop containing nucleotide triphosphate hydrolases"/>
    <property type="match status" value="1"/>
</dbReference>
<feature type="compositionally biased region" description="Polar residues" evidence="4">
    <location>
        <begin position="549"/>
        <end position="558"/>
    </location>
</feature>
<keyword evidence="7" id="KW-1185">Reference proteome</keyword>
<feature type="region of interest" description="Disordered" evidence="4">
    <location>
        <begin position="540"/>
        <end position="629"/>
    </location>
</feature>
<dbReference type="EMBL" id="MCFL01000022">
    <property type="protein sequence ID" value="ORZ35432.1"/>
    <property type="molecule type" value="Genomic_DNA"/>
</dbReference>
<dbReference type="InterPro" id="IPR000795">
    <property type="entry name" value="T_Tr_GTP-bd_dom"/>
</dbReference>
<feature type="region of interest" description="Disordered" evidence="4">
    <location>
        <begin position="763"/>
        <end position="788"/>
    </location>
</feature>
<comment type="caution">
    <text evidence="6">The sequence shown here is derived from an EMBL/GenBank/DDBJ whole genome shotgun (WGS) entry which is preliminary data.</text>
</comment>
<dbReference type="Pfam" id="PF00009">
    <property type="entry name" value="GTP_EFTU"/>
    <property type="match status" value="1"/>
</dbReference>
<feature type="domain" description="Tr-type G" evidence="5">
    <location>
        <begin position="168"/>
        <end position="395"/>
    </location>
</feature>
<evidence type="ECO:0000256" key="3">
    <source>
        <dbReference type="ARBA" id="ARBA00023134"/>
    </source>
</evidence>
<dbReference type="STRING" id="765915.A0A1Y2HQP3"/>
<evidence type="ECO:0000256" key="2">
    <source>
        <dbReference type="ARBA" id="ARBA00022741"/>
    </source>
</evidence>
<accession>A0A1Y2HQP3</accession>
<dbReference type="PROSITE" id="PS51722">
    <property type="entry name" value="G_TR_2"/>
    <property type="match status" value="1"/>
</dbReference>
<dbReference type="InterPro" id="IPR027417">
    <property type="entry name" value="P-loop_NTPase"/>
</dbReference>
<proteinExistence type="inferred from homology"/>
<feature type="compositionally biased region" description="Low complexity" evidence="4">
    <location>
        <begin position="564"/>
        <end position="574"/>
    </location>
</feature>
<dbReference type="AlphaFoldDB" id="A0A1Y2HQP3"/>
<keyword evidence="3" id="KW-0342">GTP-binding</keyword>
<dbReference type="PANTHER" id="PTHR43721:SF9">
    <property type="entry name" value="GTP-BINDING PROTEIN 1"/>
    <property type="match status" value="1"/>
</dbReference>
<evidence type="ECO:0000259" key="5">
    <source>
        <dbReference type="PROSITE" id="PS51722"/>
    </source>
</evidence>
<dbReference type="OrthoDB" id="248233at2759"/>
<feature type="compositionally biased region" description="Low complexity" evidence="4">
    <location>
        <begin position="139"/>
        <end position="148"/>
    </location>
</feature>
<dbReference type="InterPro" id="IPR009001">
    <property type="entry name" value="Transl_elong_EF1A/Init_IF2_C"/>
</dbReference>
<reference evidence="6 7" key="1">
    <citation type="submission" date="2016-07" db="EMBL/GenBank/DDBJ databases">
        <title>Pervasive Adenine N6-methylation of Active Genes in Fungi.</title>
        <authorList>
            <consortium name="DOE Joint Genome Institute"/>
            <person name="Mondo S.J."/>
            <person name="Dannebaum R.O."/>
            <person name="Kuo R.C."/>
            <person name="Labutti K."/>
            <person name="Haridas S."/>
            <person name="Kuo A."/>
            <person name="Salamov A."/>
            <person name="Ahrendt S.R."/>
            <person name="Lipzen A."/>
            <person name="Sullivan W."/>
            <person name="Andreopoulos W.B."/>
            <person name="Clum A."/>
            <person name="Lindquist E."/>
            <person name="Daum C."/>
            <person name="Ramamoorthy G.K."/>
            <person name="Gryganskyi A."/>
            <person name="Culley D."/>
            <person name="Magnuson J.K."/>
            <person name="James T.Y."/>
            <person name="O'Malley M.A."/>
            <person name="Stajich J.E."/>
            <person name="Spatafora J.W."/>
            <person name="Visel A."/>
            <person name="Grigoriev I.V."/>
        </authorList>
    </citation>
    <scope>NUCLEOTIDE SEQUENCE [LARGE SCALE GENOMIC DNA]</scope>
    <source>
        <strain evidence="6 7">PL171</strain>
    </source>
</reference>
<evidence type="ECO:0000313" key="7">
    <source>
        <dbReference type="Proteomes" id="UP000193411"/>
    </source>
</evidence>
<dbReference type="SUPFAM" id="SSF50465">
    <property type="entry name" value="EF-Tu/eEF-1alpha/eIF2-gamma C-terminal domain"/>
    <property type="match status" value="1"/>
</dbReference>
<evidence type="ECO:0000256" key="1">
    <source>
        <dbReference type="ARBA" id="ARBA00007249"/>
    </source>
</evidence>
<evidence type="ECO:0000313" key="6">
    <source>
        <dbReference type="EMBL" id="ORZ35432.1"/>
    </source>
</evidence>
<dbReference type="GO" id="GO:0003924">
    <property type="term" value="F:GTPase activity"/>
    <property type="evidence" value="ECO:0007669"/>
    <property type="project" value="InterPro"/>
</dbReference>
<protein>
    <submittedName>
        <fullName evidence="6">p-loop containing nucleoside triphosphate hydrolase protein</fullName>
    </submittedName>
</protein>
<organism evidence="6 7">
    <name type="scientific">Catenaria anguillulae PL171</name>
    <dbReference type="NCBI Taxonomy" id="765915"/>
    <lineage>
        <taxon>Eukaryota</taxon>
        <taxon>Fungi</taxon>
        <taxon>Fungi incertae sedis</taxon>
        <taxon>Blastocladiomycota</taxon>
        <taxon>Blastocladiomycetes</taxon>
        <taxon>Blastocladiales</taxon>
        <taxon>Catenariaceae</taxon>
        <taxon>Catenaria</taxon>
    </lineage>
</organism>
<feature type="compositionally biased region" description="Polar residues" evidence="4">
    <location>
        <begin position="584"/>
        <end position="599"/>
    </location>
</feature>
<comment type="similarity">
    <text evidence="1">Belongs to the TRAFAC class translation factor GTPase superfamily. Classic translation factor GTPase family. EF-Tu/EF-1A subfamily.</text>
</comment>
<feature type="region of interest" description="Disordered" evidence="4">
    <location>
        <begin position="121"/>
        <end position="148"/>
    </location>
</feature>
<dbReference type="PANTHER" id="PTHR43721">
    <property type="entry name" value="ELONGATION FACTOR TU-RELATED"/>
    <property type="match status" value="1"/>
</dbReference>